<reference evidence="2 3" key="1">
    <citation type="submission" date="2016-10" db="EMBL/GenBank/DDBJ databases">
        <authorList>
            <person name="de Groot N.N."/>
        </authorList>
    </citation>
    <scope>NUCLEOTIDE SEQUENCE [LARGE SCALE GENOMIC DNA]</scope>
    <source>
        <strain evidence="2 3">HL3</strain>
    </source>
</reference>
<keyword evidence="1" id="KW-0732">Signal</keyword>
<name>A0A1I1VZV9_9GAMM</name>
<evidence type="ECO:0000313" key="2">
    <source>
        <dbReference type="EMBL" id="SFD88586.1"/>
    </source>
</evidence>
<dbReference type="EMBL" id="FOMJ01000011">
    <property type="protein sequence ID" value="SFD88586.1"/>
    <property type="molecule type" value="Genomic_DNA"/>
</dbReference>
<dbReference type="STRING" id="1123397.SAMN05660831_02536"/>
<feature type="signal peptide" evidence="1">
    <location>
        <begin position="1"/>
        <end position="21"/>
    </location>
</feature>
<keyword evidence="3" id="KW-1185">Reference proteome</keyword>
<dbReference type="Pfam" id="PF11220">
    <property type="entry name" value="DUF3015"/>
    <property type="match status" value="1"/>
</dbReference>
<gene>
    <name evidence="2" type="ORF">SAMN05660831_02536</name>
</gene>
<sequence>MFKKTILAAAFISLPAGAAMAKDSTGCGAGTMIFEGQSGLVPQVLAVTTNGISGNQTFGISTGTLGCDTNGTVQASARATQFASANMEKLAHDMAAGGGETLASLADVIGVAEADRDAFYQAARDNFSSIYAGADTTAGELVDNLGKVMAEDRKLSAYTTA</sequence>
<evidence type="ECO:0008006" key="4">
    <source>
        <dbReference type="Google" id="ProtNLM"/>
    </source>
</evidence>
<dbReference type="RefSeq" id="WP_093429144.1">
    <property type="nucleotide sequence ID" value="NZ_FOMJ01000011.1"/>
</dbReference>
<feature type="chain" id="PRO_5011646840" description="DUF3015 domain-containing protein" evidence="1">
    <location>
        <begin position="22"/>
        <end position="161"/>
    </location>
</feature>
<dbReference type="OrthoDB" id="334910at2"/>
<proteinExistence type="predicted"/>
<protein>
    <recommendedName>
        <fullName evidence="4">DUF3015 domain-containing protein</fullName>
    </recommendedName>
</protein>
<evidence type="ECO:0000256" key="1">
    <source>
        <dbReference type="SAM" id="SignalP"/>
    </source>
</evidence>
<dbReference type="Proteomes" id="UP000198611">
    <property type="component" value="Unassembled WGS sequence"/>
</dbReference>
<accession>A0A1I1VZV9</accession>
<evidence type="ECO:0000313" key="3">
    <source>
        <dbReference type="Proteomes" id="UP000198611"/>
    </source>
</evidence>
<dbReference type="InterPro" id="IPR021383">
    <property type="entry name" value="DUF3015"/>
</dbReference>
<organism evidence="2 3">
    <name type="scientific">Thiohalospira halophila DSM 15071</name>
    <dbReference type="NCBI Taxonomy" id="1123397"/>
    <lineage>
        <taxon>Bacteria</taxon>
        <taxon>Pseudomonadati</taxon>
        <taxon>Pseudomonadota</taxon>
        <taxon>Gammaproteobacteria</taxon>
        <taxon>Thiohalospirales</taxon>
        <taxon>Thiohalospiraceae</taxon>
        <taxon>Thiohalospira</taxon>
    </lineage>
</organism>
<dbReference type="AlphaFoldDB" id="A0A1I1VZV9"/>